<dbReference type="STRING" id="211165.GCA_000317285_05673"/>
<evidence type="ECO:0000313" key="8">
    <source>
        <dbReference type="EMBL" id="RUR75718.1"/>
    </source>
</evidence>
<comment type="caution">
    <text evidence="8">The sequence shown here is derived from an EMBL/GenBank/DDBJ whole genome shotgun (WGS) entry which is preliminary data.</text>
</comment>
<dbReference type="Proteomes" id="UP000268857">
    <property type="component" value="Unassembled WGS sequence"/>
</dbReference>
<dbReference type="PROSITE" id="PS51123">
    <property type="entry name" value="OMPA_2"/>
    <property type="match status" value="1"/>
</dbReference>
<keyword evidence="6" id="KW-1133">Transmembrane helix</keyword>
<accession>A0A433N3C4</accession>
<dbReference type="CDD" id="cd07185">
    <property type="entry name" value="OmpA_C-like"/>
    <property type="match status" value="1"/>
</dbReference>
<evidence type="ECO:0000256" key="3">
    <source>
        <dbReference type="ARBA" id="ARBA00023237"/>
    </source>
</evidence>
<comment type="subcellular location">
    <subcellularLocation>
        <location evidence="1">Cell outer membrane</location>
    </subcellularLocation>
</comment>
<feature type="transmembrane region" description="Helical" evidence="6">
    <location>
        <begin position="33"/>
        <end position="53"/>
    </location>
</feature>
<dbReference type="PRINTS" id="PR01021">
    <property type="entry name" value="OMPADOMAIN"/>
</dbReference>
<dbReference type="Gene3D" id="3.30.1330.60">
    <property type="entry name" value="OmpA-like domain"/>
    <property type="match status" value="1"/>
</dbReference>
<evidence type="ECO:0000256" key="4">
    <source>
        <dbReference type="PROSITE-ProRule" id="PRU00473"/>
    </source>
</evidence>
<proteinExistence type="predicted"/>
<evidence type="ECO:0000256" key="2">
    <source>
        <dbReference type="ARBA" id="ARBA00023136"/>
    </source>
</evidence>
<feature type="region of interest" description="Disordered" evidence="5">
    <location>
        <begin position="203"/>
        <end position="228"/>
    </location>
</feature>
<evidence type="ECO:0000256" key="6">
    <source>
        <dbReference type="SAM" id="Phobius"/>
    </source>
</evidence>
<keyword evidence="6" id="KW-0812">Transmembrane</keyword>
<evidence type="ECO:0000259" key="7">
    <source>
        <dbReference type="PROSITE" id="PS51123"/>
    </source>
</evidence>
<reference evidence="8 9" key="1">
    <citation type="journal article" date="2019" name="Genome Biol. Evol.">
        <title>Day and night: Metabolic profiles and evolutionary relationships of six axenic non-marine cyanobacteria.</title>
        <authorList>
            <person name="Will S.E."/>
            <person name="Henke P."/>
            <person name="Boedeker C."/>
            <person name="Huang S."/>
            <person name="Brinkmann H."/>
            <person name="Rohde M."/>
            <person name="Jarek M."/>
            <person name="Friedl T."/>
            <person name="Seufert S."/>
            <person name="Schumacher M."/>
            <person name="Overmann J."/>
            <person name="Neumann-Schaal M."/>
            <person name="Petersen J."/>
        </authorList>
    </citation>
    <scope>NUCLEOTIDE SEQUENCE [LARGE SCALE GENOMIC DNA]</scope>
    <source>
        <strain evidence="8 9">PCC 6912</strain>
    </source>
</reference>
<organism evidence="8 9">
    <name type="scientific">Chlorogloeopsis fritschii PCC 6912</name>
    <dbReference type="NCBI Taxonomy" id="211165"/>
    <lineage>
        <taxon>Bacteria</taxon>
        <taxon>Bacillati</taxon>
        <taxon>Cyanobacteriota</taxon>
        <taxon>Cyanophyceae</taxon>
        <taxon>Nostocales</taxon>
        <taxon>Chlorogloeopsidaceae</taxon>
        <taxon>Chlorogloeopsis</taxon>
    </lineage>
</organism>
<dbReference type="InterPro" id="IPR006664">
    <property type="entry name" value="OMP_bac"/>
</dbReference>
<keyword evidence="9" id="KW-1185">Reference proteome</keyword>
<dbReference type="InterPro" id="IPR050330">
    <property type="entry name" value="Bact_OuterMem_StrucFunc"/>
</dbReference>
<keyword evidence="3" id="KW-0998">Cell outer membrane</keyword>
<name>A0A433N3C4_CHLFR</name>
<keyword evidence="2 4" id="KW-0472">Membrane</keyword>
<dbReference type="SUPFAM" id="SSF103088">
    <property type="entry name" value="OmpA-like"/>
    <property type="match status" value="1"/>
</dbReference>
<gene>
    <name evidence="8" type="ORF">PCC6912_46150</name>
</gene>
<evidence type="ECO:0000256" key="1">
    <source>
        <dbReference type="ARBA" id="ARBA00004442"/>
    </source>
</evidence>
<dbReference type="InterPro" id="IPR036737">
    <property type="entry name" value="OmpA-like_sf"/>
</dbReference>
<evidence type="ECO:0000313" key="9">
    <source>
        <dbReference type="Proteomes" id="UP000268857"/>
    </source>
</evidence>
<dbReference type="PANTHER" id="PTHR30329:SF21">
    <property type="entry name" value="LIPOPROTEIN YIAD-RELATED"/>
    <property type="match status" value="1"/>
</dbReference>
<dbReference type="InterPro" id="IPR006665">
    <property type="entry name" value="OmpA-like"/>
</dbReference>
<dbReference type="AlphaFoldDB" id="A0A433N3C4"/>
<dbReference type="PANTHER" id="PTHR30329">
    <property type="entry name" value="STATOR ELEMENT OF FLAGELLAR MOTOR COMPLEX"/>
    <property type="match status" value="1"/>
</dbReference>
<protein>
    <recommendedName>
        <fullName evidence="7">OmpA-like domain-containing protein</fullName>
    </recommendedName>
</protein>
<dbReference type="GO" id="GO:0009279">
    <property type="term" value="C:cell outer membrane"/>
    <property type="evidence" value="ECO:0007669"/>
    <property type="project" value="UniProtKB-SubCell"/>
</dbReference>
<sequence length="240" mass="27354">MILYDFSERYCLLIEYMLDKKSQNSSTRKMHSLRFLLCLLAITFISVSCNFILRATAKSEDNLPNVQPSTTEVQEFKASEFVTPSVKFPENTFPQVKFSEIGCEQIYVQENKYLTIITLPADLVFDSGEDKIRPEAEKALRQVNQAITNRYPDTWLQILGHTDSVGNKIDNLKLSEQRVTTLQRWLSEKGGVKISLITKEGYGETQPIAPNTNSDGSDNPKGRQKNRRIEIVVQKQANQV</sequence>
<evidence type="ECO:0000256" key="5">
    <source>
        <dbReference type="SAM" id="MobiDB-lite"/>
    </source>
</evidence>
<dbReference type="Pfam" id="PF00691">
    <property type="entry name" value="OmpA"/>
    <property type="match status" value="1"/>
</dbReference>
<feature type="compositionally biased region" description="Polar residues" evidence="5">
    <location>
        <begin position="208"/>
        <end position="217"/>
    </location>
</feature>
<dbReference type="EMBL" id="RSCJ01000023">
    <property type="protein sequence ID" value="RUR75718.1"/>
    <property type="molecule type" value="Genomic_DNA"/>
</dbReference>
<feature type="domain" description="OmpA-like" evidence="7">
    <location>
        <begin position="112"/>
        <end position="237"/>
    </location>
</feature>